<organism evidence="7 8">
    <name type="scientific">Coffea canephora</name>
    <name type="common">Robusta coffee</name>
    <dbReference type="NCBI Taxonomy" id="49390"/>
    <lineage>
        <taxon>Eukaryota</taxon>
        <taxon>Viridiplantae</taxon>
        <taxon>Streptophyta</taxon>
        <taxon>Embryophyta</taxon>
        <taxon>Tracheophyta</taxon>
        <taxon>Spermatophyta</taxon>
        <taxon>Magnoliopsida</taxon>
        <taxon>eudicotyledons</taxon>
        <taxon>Gunneridae</taxon>
        <taxon>Pentapetalae</taxon>
        <taxon>asterids</taxon>
        <taxon>lamiids</taxon>
        <taxon>Gentianales</taxon>
        <taxon>Rubiaceae</taxon>
        <taxon>Ixoroideae</taxon>
        <taxon>Gardenieae complex</taxon>
        <taxon>Bertiereae - Coffeeae clade</taxon>
        <taxon>Coffeeae</taxon>
        <taxon>Coffea</taxon>
    </lineage>
</organism>
<proteinExistence type="predicted"/>
<dbReference type="Pfam" id="PF07524">
    <property type="entry name" value="Bromo_TP"/>
    <property type="match status" value="1"/>
</dbReference>
<dbReference type="GO" id="GO:0046982">
    <property type="term" value="F:protein heterodimerization activity"/>
    <property type="evidence" value="ECO:0007669"/>
    <property type="project" value="InterPro"/>
</dbReference>
<dbReference type="CDD" id="cd00076">
    <property type="entry name" value="HFD_SF"/>
    <property type="match status" value="1"/>
</dbReference>
<dbReference type="InParanoid" id="A0A068U1E1"/>
<reference evidence="8" key="1">
    <citation type="journal article" date="2014" name="Science">
        <title>The coffee genome provides insight into the convergent evolution of caffeine biosynthesis.</title>
        <authorList>
            <person name="Denoeud F."/>
            <person name="Carretero-Paulet L."/>
            <person name="Dereeper A."/>
            <person name="Droc G."/>
            <person name="Guyot R."/>
            <person name="Pietrella M."/>
            <person name="Zheng C."/>
            <person name="Alberti A."/>
            <person name="Anthony F."/>
            <person name="Aprea G."/>
            <person name="Aury J.M."/>
            <person name="Bento P."/>
            <person name="Bernard M."/>
            <person name="Bocs S."/>
            <person name="Campa C."/>
            <person name="Cenci A."/>
            <person name="Combes M.C."/>
            <person name="Crouzillat D."/>
            <person name="Da Silva C."/>
            <person name="Daddiego L."/>
            <person name="De Bellis F."/>
            <person name="Dussert S."/>
            <person name="Garsmeur O."/>
            <person name="Gayraud T."/>
            <person name="Guignon V."/>
            <person name="Jahn K."/>
            <person name="Jamilloux V."/>
            <person name="Joet T."/>
            <person name="Labadie K."/>
            <person name="Lan T."/>
            <person name="Leclercq J."/>
            <person name="Lepelley M."/>
            <person name="Leroy T."/>
            <person name="Li L.T."/>
            <person name="Librado P."/>
            <person name="Lopez L."/>
            <person name="Munoz A."/>
            <person name="Noel B."/>
            <person name="Pallavicini A."/>
            <person name="Perrotta G."/>
            <person name="Poncet V."/>
            <person name="Pot D."/>
            <person name="Priyono X."/>
            <person name="Rigoreau M."/>
            <person name="Rouard M."/>
            <person name="Rozas J."/>
            <person name="Tranchant-Dubreuil C."/>
            <person name="VanBuren R."/>
            <person name="Zhang Q."/>
            <person name="Andrade A.C."/>
            <person name="Argout X."/>
            <person name="Bertrand B."/>
            <person name="de Kochko A."/>
            <person name="Graziosi G."/>
            <person name="Henry R.J."/>
            <person name="Jayarama X."/>
            <person name="Ming R."/>
            <person name="Nagai C."/>
            <person name="Rounsley S."/>
            <person name="Sankoff D."/>
            <person name="Giuliano G."/>
            <person name="Albert V.A."/>
            <person name="Wincker P."/>
            <person name="Lashermes P."/>
        </authorList>
    </citation>
    <scope>NUCLEOTIDE SEQUENCE [LARGE SCALE GENOMIC DNA]</scope>
    <source>
        <strain evidence="8">cv. DH200-94</strain>
    </source>
</reference>
<dbReference type="EMBL" id="HG739092">
    <property type="protein sequence ID" value="CDP02326.1"/>
    <property type="molecule type" value="Genomic_DNA"/>
</dbReference>
<protein>
    <recommendedName>
        <fullName evidence="6">Bromodomain associated domain-containing protein</fullName>
    </recommendedName>
</protein>
<keyword evidence="8" id="KW-1185">Reference proteome</keyword>
<comment type="subcellular location">
    <subcellularLocation>
        <location evidence="1">Nucleus</location>
    </subcellularLocation>
</comment>
<evidence type="ECO:0000256" key="1">
    <source>
        <dbReference type="ARBA" id="ARBA00004123"/>
    </source>
</evidence>
<dbReference type="Gene3D" id="1.10.20.10">
    <property type="entry name" value="Histone, subunit A"/>
    <property type="match status" value="1"/>
</dbReference>
<dbReference type="Proteomes" id="UP000295252">
    <property type="component" value="Chromosome IX"/>
</dbReference>
<dbReference type="Gramene" id="CDP02326">
    <property type="protein sequence ID" value="CDP02326"/>
    <property type="gene ID" value="GSCOC_T00039685001"/>
</dbReference>
<evidence type="ECO:0000259" key="6">
    <source>
        <dbReference type="SMART" id="SM00576"/>
    </source>
</evidence>
<evidence type="ECO:0000256" key="2">
    <source>
        <dbReference type="ARBA" id="ARBA00023015"/>
    </source>
</evidence>
<evidence type="ECO:0000256" key="5">
    <source>
        <dbReference type="SAM" id="MobiDB-lite"/>
    </source>
</evidence>
<dbReference type="FunCoup" id="A0A068U1E1">
    <property type="interactions" value="2631"/>
</dbReference>
<dbReference type="OrthoDB" id="436852at2759"/>
<name>A0A068U1E1_COFCA</name>
<feature type="domain" description="Bromodomain associated" evidence="6">
    <location>
        <begin position="29"/>
        <end position="105"/>
    </location>
</feature>
<dbReference type="PhylomeDB" id="A0A068U1E1"/>
<dbReference type="AlphaFoldDB" id="A0A068U1E1"/>
<keyword evidence="4" id="KW-0539">Nucleus</keyword>
<gene>
    <name evidence="7" type="ORF">GSCOC_T00039685001</name>
</gene>
<feature type="region of interest" description="Disordered" evidence="5">
    <location>
        <begin position="1"/>
        <end position="23"/>
    </location>
</feature>
<accession>A0A068U1E1</accession>
<sequence length="381" mass="41718">MSDGGGENVKEGENNLNHLHSKKSRSRADDFGLSIAKVAVAQICEAAGFQGFQRTALDTLSDVAVRHILEIGKTGNMFANLAGRSQSNVFDIIQGLEDLGSIQGFSGASDVHHCLLGSGTVREMVRYVGEAEEIPFAYSLPGFPVLKEREPGRTFEQTGGSPPAEHIPPWLPVFPDPETYVSLHKIDEKMAQIWEDEVGGPVEKRRELDKTFANLQQRMACNGTQPSVEVDFGNEAKEKGLVECNPFLTPPLQHGEKEVSLVLPPAKLSDEVFLQSANLEVPVSHISAMETFAPGIEAVKSGTFDFEDGRKKVPLNGRPNVRFKLGGGKRCLRVAISSQNQGIDKNSTWFRNDDGMDDKKRRVEQILKPSYESAGTDSLVN</sequence>
<dbReference type="PANTHER" id="PTHR46338">
    <property type="entry name" value="TRANSCRIPTION INITIATION FACTOR TFIID SUBUNIT 8"/>
    <property type="match status" value="1"/>
</dbReference>
<dbReference type="InterPro" id="IPR006565">
    <property type="entry name" value="BTP"/>
</dbReference>
<dbReference type="PANTHER" id="PTHR46338:SF19">
    <property type="entry name" value="TRANSCRIPTION INITIATION FACTOR TFIID SUBUNIT 8"/>
    <property type="match status" value="1"/>
</dbReference>
<dbReference type="InterPro" id="IPR037818">
    <property type="entry name" value="TAF8"/>
</dbReference>
<dbReference type="GO" id="GO:0005669">
    <property type="term" value="C:transcription factor TFIID complex"/>
    <property type="evidence" value="ECO:0007669"/>
    <property type="project" value="InterPro"/>
</dbReference>
<dbReference type="STRING" id="49390.A0A068U1E1"/>
<keyword evidence="2" id="KW-0805">Transcription regulation</keyword>
<dbReference type="SMART" id="SM00576">
    <property type="entry name" value="BTP"/>
    <property type="match status" value="1"/>
</dbReference>
<dbReference type="InterPro" id="IPR009072">
    <property type="entry name" value="Histone-fold"/>
</dbReference>
<evidence type="ECO:0000313" key="7">
    <source>
        <dbReference type="EMBL" id="CDP02326.1"/>
    </source>
</evidence>
<evidence type="ECO:0000256" key="4">
    <source>
        <dbReference type="ARBA" id="ARBA00023242"/>
    </source>
</evidence>
<evidence type="ECO:0000313" key="8">
    <source>
        <dbReference type="Proteomes" id="UP000295252"/>
    </source>
</evidence>
<evidence type="ECO:0000256" key="3">
    <source>
        <dbReference type="ARBA" id="ARBA00023163"/>
    </source>
</evidence>
<keyword evidence="3" id="KW-0804">Transcription</keyword>
<dbReference type="OMA" id="RFPFNRG"/>